<feature type="domain" description="F-box" evidence="2">
    <location>
        <begin position="101"/>
        <end position="150"/>
    </location>
</feature>
<dbReference type="VEuPathDB" id="FungiDB:SCHCODRAFT_02687439"/>
<evidence type="ECO:0000256" key="1">
    <source>
        <dbReference type="SAM" id="MobiDB-lite"/>
    </source>
</evidence>
<keyword evidence="4" id="KW-1185">Reference proteome</keyword>
<dbReference type="Proteomes" id="UP000007431">
    <property type="component" value="Unassembled WGS sequence"/>
</dbReference>
<evidence type="ECO:0000313" key="3">
    <source>
        <dbReference type="EMBL" id="EFJ01594.1"/>
    </source>
</evidence>
<dbReference type="GeneID" id="9585861"/>
<dbReference type="InParanoid" id="D8PP27"/>
<dbReference type="AlphaFoldDB" id="D8PP27"/>
<evidence type="ECO:0000313" key="4">
    <source>
        <dbReference type="Proteomes" id="UP000007431"/>
    </source>
</evidence>
<dbReference type="KEGG" id="scm:SCHCO_02687439"/>
<feature type="compositionally biased region" description="Polar residues" evidence="1">
    <location>
        <begin position="72"/>
        <end position="83"/>
    </location>
</feature>
<dbReference type="EMBL" id="GL377302">
    <property type="protein sequence ID" value="EFJ01594.1"/>
    <property type="molecule type" value="Genomic_DNA"/>
</dbReference>
<sequence length="708" mass="80062">MPPRRSSRIRAQRDSSNKAPLQKPAAPKAQAKRSKPRAKQSKVDGACNIPRTSAPPSPPAPLASARPSSPTQAEATAQASRNEPSGPALVASDQAQPRDPPSSFESLPLDIFLEIARQCDPRSLYHLSKVSKACRRVLRQPSNRVIWKEVFAAHVNPLPTCPEDIMTELQLAEITYGTDCMDCDRKHHRPEEAVPEYRKGYRLWAFCKRVCGLCLFAKYSTGSAFNSNWNMWMAGADPMIATVSPNDINEKDYCTIGEVQRIHELMQHESSRGGDLTALSVLLRTQSARKYEFAQLCREWQEREDARIELQRIDFIKCKSREVFDKQTRLEAAEGARYQGHPWYVKYVVRHDQEMTDAEWDTIEAAVRKSVHDARCRLLQAQTGKLENLWLLLEDCCQRVSEQTGIEVPFMDIICGDVLKAADTSPVLSLDQEVVDAKLRDIRAKLNKKGGDPIRDFRRAAEELLPAARARNPDWESRCTAVISVLNRVWPKTAKNYDDALARLVPDNGLELADVLALAAATFMCDWCKEVCTYPDILKHACLRKVRRTPPDKEYDWKWGASRLALGERVANVAGDVFLRRLRMTRWNYEGEHVSFYHAAYRCASRIVRACGLSSKRATAEDVDEAGVRFHCAVPRCQVKIAKEVMDWRELLHHCMDCHADAAAIRPTWCKIEEQKYGAGKVKGKRSRVEADVEPGASPSKKRKIAKK</sequence>
<dbReference type="Pfam" id="PF00646">
    <property type="entry name" value="F-box"/>
    <property type="match status" value="1"/>
</dbReference>
<dbReference type="eggNOG" id="ENOG502RBMG">
    <property type="taxonomic scope" value="Eukaryota"/>
</dbReference>
<dbReference type="Gene3D" id="1.20.1280.50">
    <property type="match status" value="1"/>
</dbReference>
<dbReference type="OrthoDB" id="2322499at2759"/>
<feature type="compositionally biased region" description="Low complexity" evidence="1">
    <location>
        <begin position="18"/>
        <end position="29"/>
    </location>
</feature>
<dbReference type="CDD" id="cd09917">
    <property type="entry name" value="F-box_SF"/>
    <property type="match status" value="1"/>
</dbReference>
<feature type="compositionally biased region" description="Low complexity" evidence="1">
    <location>
        <begin position="62"/>
        <end position="71"/>
    </location>
</feature>
<dbReference type="STRING" id="578458.D8PP27"/>
<evidence type="ECO:0000259" key="2">
    <source>
        <dbReference type="PROSITE" id="PS50181"/>
    </source>
</evidence>
<feature type="compositionally biased region" description="Basic residues" evidence="1">
    <location>
        <begin position="1"/>
        <end position="10"/>
    </location>
</feature>
<dbReference type="InterPro" id="IPR036047">
    <property type="entry name" value="F-box-like_dom_sf"/>
</dbReference>
<name>D8PP27_SCHCM</name>
<dbReference type="InterPro" id="IPR001810">
    <property type="entry name" value="F-box_dom"/>
</dbReference>
<reference evidence="3 4" key="1">
    <citation type="journal article" date="2010" name="Nat. Biotechnol.">
        <title>Genome sequence of the model mushroom Schizophyllum commune.</title>
        <authorList>
            <person name="Ohm R.A."/>
            <person name="de Jong J.F."/>
            <person name="Lugones L.G."/>
            <person name="Aerts A."/>
            <person name="Kothe E."/>
            <person name="Stajich J.E."/>
            <person name="de Vries R.P."/>
            <person name="Record E."/>
            <person name="Levasseur A."/>
            <person name="Baker S.E."/>
            <person name="Bartholomew K.A."/>
            <person name="Coutinho P.M."/>
            <person name="Erdmann S."/>
            <person name="Fowler T.J."/>
            <person name="Gathman A.C."/>
            <person name="Lombard V."/>
            <person name="Henrissat B."/>
            <person name="Knabe N."/>
            <person name="Kuees U."/>
            <person name="Lilly W.W."/>
            <person name="Lindquist E."/>
            <person name="Lucas S."/>
            <person name="Magnuson J.K."/>
            <person name="Piumi F."/>
            <person name="Raudaskoski M."/>
            <person name="Salamov A."/>
            <person name="Schmutz J."/>
            <person name="Schwarze F.W.M.R."/>
            <person name="vanKuyk P.A."/>
            <person name="Horton J.S."/>
            <person name="Grigoriev I.V."/>
            <person name="Woesten H.A.B."/>
        </authorList>
    </citation>
    <scope>NUCLEOTIDE SEQUENCE [LARGE SCALE GENOMIC DNA]</scope>
    <source>
        <strain evidence="4">H4-8 / FGSC 9210</strain>
    </source>
</reference>
<dbReference type="SUPFAM" id="SSF81383">
    <property type="entry name" value="F-box domain"/>
    <property type="match status" value="1"/>
</dbReference>
<feature type="region of interest" description="Disordered" evidence="1">
    <location>
        <begin position="678"/>
        <end position="708"/>
    </location>
</feature>
<organism evidence="4">
    <name type="scientific">Schizophyllum commune (strain H4-8 / FGSC 9210)</name>
    <name type="common">Split gill fungus</name>
    <dbReference type="NCBI Taxonomy" id="578458"/>
    <lineage>
        <taxon>Eukaryota</taxon>
        <taxon>Fungi</taxon>
        <taxon>Dikarya</taxon>
        <taxon>Basidiomycota</taxon>
        <taxon>Agaricomycotina</taxon>
        <taxon>Agaricomycetes</taxon>
        <taxon>Agaricomycetidae</taxon>
        <taxon>Agaricales</taxon>
        <taxon>Schizophyllaceae</taxon>
        <taxon>Schizophyllum</taxon>
    </lineage>
</organism>
<dbReference type="RefSeq" id="XP_003036496.1">
    <property type="nucleotide sequence ID" value="XM_003036450.1"/>
</dbReference>
<feature type="region of interest" description="Disordered" evidence="1">
    <location>
        <begin position="1"/>
        <end position="103"/>
    </location>
</feature>
<accession>D8PP27</accession>
<dbReference type="PROSITE" id="PS50181">
    <property type="entry name" value="FBOX"/>
    <property type="match status" value="1"/>
</dbReference>
<feature type="compositionally biased region" description="Basic residues" evidence="1">
    <location>
        <begin position="30"/>
        <end position="40"/>
    </location>
</feature>
<dbReference type="HOGENOM" id="CLU_389870_0_0_1"/>
<gene>
    <name evidence="3" type="ORF">SCHCODRAFT_254929</name>
</gene>
<protein>
    <recommendedName>
        <fullName evidence="2">F-box domain-containing protein</fullName>
    </recommendedName>
</protein>
<proteinExistence type="predicted"/>